<dbReference type="Pfam" id="PF03640">
    <property type="entry name" value="Lipoprotein_15"/>
    <property type="match status" value="1"/>
</dbReference>
<sequence>MKRFAFVVGTAVIGLSALTACGGSASGTSSQNTPSPSAPATAGSSSPATTAGPGTLSTASVGSFGKIVVDGTGRTLYVYDLDTKNPSKSNCDGSCATAWPPLPAGTGRRR</sequence>
<reference evidence="3 4" key="1">
    <citation type="journal article" date="2015" name="Stand. Genomic Sci.">
        <title>Genomic Encyclopedia of Bacterial and Archaeal Type Strains, Phase III: the genomes of soil and plant-associated and newly described type strains.</title>
        <authorList>
            <person name="Whitman W.B."/>
            <person name="Woyke T."/>
            <person name="Klenk H.P."/>
            <person name="Zhou Y."/>
            <person name="Lilburn T.G."/>
            <person name="Beck B.J."/>
            <person name="De Vos P."/>
            <person name="Vandamme P."/>
            <person name="Eisen J.A."/>
            <person name="Garrity G."/>
            <person name="Hugenholtz P."/>
            <person name="Kyrpides N.C."/>
        </authorList>
    </citation>
    <scope>NUCLEOTIDE SEQUENCE [LARGE SCALE GENOMIC DNA]</scope>
    <source>
        <strain evidence="3 4">VKM Ac-2572</strain>
    </source>
</reference>
<feature type="region of interest" description="Disordered" evidence="1">
    <location>
        <begin position="86"/>
        <end position="110"/>
    </location>
</feature>
<dbReference type="InterPro" id="IPR005297">
    <property type="entry name" value="Lipoprotein_repeat"/>
</dbReference>
<dbReference type="PANTHER" id="PTHR39335:SF1">
    <property type="entry name" value="BLL4220 PROTEIN"/>
    <property type="match status" value="1"/>
</dbReference>
<evidence type="ECO:0000256" key="1">
    <source>
        <dbReference type="SAM" id="MobiDB-lite"/>
    </source>
</evidence>
<comment type="caution">
    <text evidence="3">The sequence shown here is derived from an EMBL/GenBank/DDBJ whole genome shotgun (WGS) entry which is preliminary data.</text>
</comment>
<dbReference type="RefSeq" id="WP_132213209.1">
    <property type="nucleotide sequence ID" value="NZ_SLWN01000013.1"/>
</dbReference>
<dbReference type="OrthoDB" id="597632at2"/>
<feature type="chain" id="PRO_5020340336" evidence="2">
    <location>
        <begin position="26"/>
        <end position="110"/>
    </location>
</feature>
<dbReference type="Proteomes" id="UP000294508">
    <property type="component" value="Unassembled WGS sequence"/>
</dbReference>
<name>A0A4R2H3L7_9ACTN</name>
<dbReference type="PROSITE" id="PS51257">
    <property type="entry name" value="PROKAR_LIPOPROTEIN"/>
    <property type="match status" value="1"/>
</dbReference>
<dbReference type="EMBL" id="SLWN01000013">
    <property type="protein sequence ID" value="TCO19744.1"/>
    <property type="molecule type" value="Genomic_DNA"/>
</dbReference>
<gene>
    <name evidence="3" type="ORF">EV652_113143</name>
</gene>
<organism evidence="3 4">
    <name type="scientific">Kribbella steppae</name>
    <dbReference type="NCBI Taxonomy" id="2512223"/>
    <lineage>
        <taxon>Bacteria</taxon>
        <taxon>Bacillati</taxon>
        <taxon>Actinomycetota</taxon>
        <taxon>Actinomycetes</taxon>
        <taxon>Propionibacteriales</taxon>
        <taxon>Kribbellaceae</taxon>
        <taxon>Kribbella</taxon>
    </lineage>
</organism>
<proteinExistence type="predicted"/>
<protein>
    <submittedName>
        <fullName evidence="3">Secreted repeat protein with Y-X4-D motif</fullName>
    </submittedName>
</protein>
<dbReference type="GO" id="GO:0043448">
    <property type="term" value="P:alkane catabolic process"/>
    <property type="evidence" value="ECO:0007669"/>
    <property type="project" value="TreeGrafter"/>
</dbReference>
<evidence type="ECO:0000313" key="3">
    <source>
        <dbReference type="EMBL" id="TCO19744.1"/>
    </source>
</evidence>
<feature type="region of interest" description="Disordered" evidence="1">
    <location>
        <begin position="23"/>
        <end position="60"/>
    </location>
</feature>
<dbReference type="AlphaFoldDB" id="A0A4R2H3L7"/>
<keyword evidence="4" id="KW-1185">Reference proteome</keyword>
<evidence type="ECO:0000256" key="2">
    <source>
        <dbReference type="SAM" id="SignalP"/>
    </source>
</evidence>
<evidence type="ECO:0000313" key="4">
    <source>
        <dbReference type="Proteomes" id="UP000294508"/>
    </source>
</evidence>
<feature type="signal peptide" evidence="2">
    <location>
        <begin position="1"/>
        <end position="25"/>
    </location>
</feature>
<accession>A0A4R2H3L7</accession>
<dbReference type="PANTHER" id="PTHR39335">
    <property type="entry name" value="BLL4220 PROTEIN"/>
    <property type="match status" value="1"/>
</dbReference>
<feature type="compositionally biased region" description="Low complexity" evidence="1">
    <location>
        <begin position="23"/>
        <end position="55"/>
    </location>
</feature>
<keyword evidence="2" id="KW-0732">Signal</keyword>